<gene>
    <name evidence="1" type="ORF">BS47DRAFT_522613</name>
</gene>
<evidence type="ECO:0000313" key="2">
    <source>
        <dbReference type="Proteomes" id="UP000886523"/>
    </source>
</evidence>
<dbReference type="AlphaFoldDB" id="A0A9P6B417"/>
<protein>
    <submittedName>
        <fullName evidence="1">Uncharacterized protein</fullName>
    </submittedName>
</protein>
<reference evidence="1" key="1">
    <citation type="journal article" date="2020" name="Nat. Commun.">
        <title>Large-scale genome sequencing of mycorrhizal fungi provides insights into the early evolution of symbiotic traits.</title>
        <authorList>
            <person name="Miyauchi S."/>
            <person name="Kiss E."/>
            <person name="Kuo A."/>
            <person name="Drula E."/>
            <person name="Kohler A."/>
            <person name="Sanchez-Garcia M."/>
            <person name="Morin E."/>
            <person name="Andreopoulos B."/>
            <person name="Barry K.W."/>
            <person name="Bonito G."/>
            <person name="Buee M."/>
            <person name="Carver A."/>
            <person name="Chen C."/>
            <person name="Cichocki N."/>
            <person name="Clum A."/>
            <person name="Culley D."/>
            <person name="Crous P.W."/>
            <person name="Fauchery L."/>
            <person name="Girlanda M."/>
            <person name="Hayes R.D."/>
            <person name="Keri Z."/>
            <person name="LaButti K."/>
            <person name="Lipzen A."/>
            <person name="Lombard V."/>
            <person name="Magnuson J."/>
            <person name="Maillard F."/>
            <person name="Murat C."/>
            <person name="Nolan M."/>
            <person name="Ohm R.A."/>
            <person name="Pangilinan J."/>
            <person name="Pereira M.F."/>
            <person name="Perotto S."/>
            <person name="Peter M."/>
            <person name="Pfister S."/>
            <person name="Riley R."/>
            <person name="Sitrit Y."/>
            <person name="Stielow J.B."/>
            <person name="Szollosi G."/>
            <person name="Zifcakova L."/>
            <person name="Stursova M."/>
            <person name="Spatafora J.W."/>
            <person name="Tedersoo L."/>
            <person name="Vaario L.M."/>
            <person name="Yamada A."/>
            <person name="Yan M."/>
            <person name="Wang P."/>
            <person name="Xu J."/>
            <person name="Bruns T."/>
            <person name="Baldrian P."/>
            <person name="Vilgalys R."/>
            <person name="Dunand C."/>
            <person name="Henrissat B."/>
            <person name="Grigoriev I.V."/>
            <person name="Hibbett D."/>
            <person name="Nagy L.G."/>
            <person name="Martin F.M."/>
        </authorList>
    </citation>
    <scope>NUCLEOTIDE SEQUENCE</scope>
    <source>
        <strain evidence="1">UP504</strain>
    </source>
</reference>
<dbReference type="EMBL" id="MU128932">
    <property type="protein sequence ID" value="KAF9517323.1"/>
    <property type="molecule type" value="Genomic_DNA"/>
</dbReference>
<name>A0A9P6B417_9AGAM</name>
<organism evidence="1 2">
    <name type="scientific">Hydnum rufescens UP504</name>
    <dbReference type="NCBI Taxonomy" id="1448309"/>
    <lineage>
        <taxon>Eukaryota</taxon>
        <taxon>Fungi</taxon>
        <taxon>Dikarya</taxon>
        <taxon>Basidiomycota</taxon>
        <taxon>Agaricomycotina</taxon>
        <taxon>Agaricomycetes</taxon>
        <taxon>Cantharellales</taxon>
        <taxon>Hydnaceae</taxon>
        <taxon>Hydnum</taxon>
    </lineage>
</organism>
<proteinExistence type="predicted"/>
<comment type="caution">
    <text evidence="1">The sequence shown here is derived from an EMBL/GenBank/DDBJ whole genome shotgun (WGS) entry which is preliminary data.</text>
</comment>
<accession>A0A9P6B417</accession>
<dbReference type="Proteomes" id="UP000886523">
    <property type="component" value="Unassembled WGS sequence"/>
</dbReference>
<keyword evidence="2" id="KW-1185">Reference proteome</keyword>
<sequence>MMALLSFVTYGNGCQGQILVRSLSHGSIWSKNQTFVHFIRPLFGVWRESPGRYDSSLTPIFPYFPSQWMIMDYTLEHIRLQTP</sequence>
<evidence type="ECO:0000313" key="1">
    <source>
        <dbReference type="EMBL" id="KAF9517323.1"/>
    </source>
</evidence>